<gene>
    <name evidence="1" type="ORF">A3L01_00205</name>
</gene>
<accession>A0A2Z2MPR7</accession>
<dbReference type="KEGG" id="tbs:A3L01_00205"/>
<organism evidence="1 2">
    <name type="scientific">Thermococcus barossii</name>
    <dbReference type="NCBI Taxonomy" id="54077"/>
    <lineage>
        <taxon>Archaea</taxon>
        <taxon>Methanobacteriati</taxon>
        <taxon>Methanobacteriota</taxon>
        <taxon>Thermococci</taxon>
        <taxon>Thermococcales</taxon>
        <taxon>Thermococcaceae</taxon>
        <taxon>Thermococcus</taxon>
    </lineage>
</organism>
<dbReference type="Proteomes" id="UP000250272">
    <property type="component" value="Chromosome"/>
</dbReference>
<protein>
    <submittedName>
        <fullName evidence="1">Uncharacterized protein</fullName>
    </submittedName>
</protein>
<sequence length="75" mass="8631">MIAFDLKEEFDPGFLHLLDLVIKEVDFNLPCIQRQLGFHPLEHEGKSDGQLLNLSQIDEAFFDDKILRSSDPSPF</sequence>
<dbReference type="AlphaFoldDB" id="A0A2Z2MPR7"/>
<proteinExistence type="predicted"/>
<name>A0A2Z2MPR7_9EURY</name>
<dbReference type="EMBL" id="CP015101">
    <property type="protein sequence ID" value="ASJ03868.1"/>
    <property type="molecule type" value="Genomic_DNA"/>
</dbReference>
<evidence type="ECO:0000313" key="1">
    <source>
        <dbReference type="EMBL" id="ASJ03868.1"/>
    </source>
</evidence>
<reference evidence="1 2" key="1">
    <citation type="submission" date="2016-04" db="EMBL/GenBank/DDBJ databases">
        <title>Complete genome sequence of Thermococcus barossii type strain SHCK-94.</title>
        <authorList>
            <person name="Oger P.M."/>
        </authorList>
    </citation>
    <scope>NUCLEOTIDE SEQUENCE [LARGE SCALE GENOMIC DNA]</scope>
    <source>
        <strain evidence="1 2">SHCK-94</strain>
    </source>
</reference>
<evidence type="ECO:0000313" key="2">
    <source>
        <dbReference type="Proteomes" id="UP000250272"/>
    </source>
</evidence>
<keyword evidence="2" id="KW-1185">Reference proteome</keyword>